<feature type="domain" description="Glycoside hydrolase family 3 N-terminal" evidence="6">
    <location>
        <begin position="21"/>
        <end position="299"/>
    </location>
</feature>
<evidence type="ECO:0000256" key="3">
    <source>
        <dbReference type="ARBA" id="ARBA00012663"/>
    </source>
</evidence>
<evidence type="ECO:0000256" key="4">
    <source>
        <dbReference type="ARBA" id="ARBA00022801"/>
    </source>
</evidence>
<dbReference type="EC" id="3.2.1.52" evidence="3"/>
<dbReference type="PANTHER" id="PTHR30480">
    <property type="entry name" value="BETA-HEXOSAMINIDASE-RELATED"/>
    <property type="match status" value="1"/>
</dbReference>
<dbReference type="NCBIfam" id="NF003740">
    <property type="entry name" value="PRK05337.1"/>
    <property type="match status" value="1"/>
</dbReference>
<dbReference type="Gene3D" id="3.20.20.300">
    <property type="entry name" value="Glycoside hydrolase, family 3, N-terminal domain"/>
    <property type="match status" value="1"/>
</dbReference>
<dbReference type="HOGENOM" id="CLU_008392_0_0_5"/>
<name>F4QQ17_9CAUL</name>
<dbReference type="PANTHER" id="PTHR30480:SF13">
    <property type="entry name" value="BETA-HEXOSAMINIDASE"/>
    <property type="match status" value="1"/>
</dbReference>
<evidence type="ECO:0000313" key="7">
    <source>
        <dbReference type="EMBL" id="EGF90304.1"/>
    </source>
</evidence>
<keyword evidence="8" id="KW-1185">Reference proteome</keyword>
<dbReference type="RefSeq" id="WP_006274104.1">
    <property type="nucleotide sequence ID" value="NZ_GL883079.1"/>
</dbReference>
<dbReference type="EMBL" id="GL883079">
    <property type="protein sequence ID" value="EGF90304.1"/>
    <property type="molecule type" value="Genomic_DNA"/>
</dbReference>
<evidence type="ECO:0000256" key="1">
    <source>
        <dbReference type="ARBA" id="ARBA00001231"/>
    </source>
</evidence>
<reference evidence="8" key="1">
    <citation type="submission" date="2011-03" db="EMBL/GenBank/DDBJ databases">
        <title>Draft genome sequence of Brevundimonas diminuta.</title>
        <authorList>
            <person name="Brown P.J.B."/>
            <person name="Buechlein A."/>
            <person name="Hemmerich C."/>
            <person name="Brun Y.V."/>
        </authorList>
    </citation>
    <scope>NUCLEOTIDE SEQUENCE [LARGE SCALE GENOMIC DNA]</scope>
    <source>
        <strain evidence="8">C19</strain>
    </source>
</reference>
<dbReference type="eggNOG" id="COG1472">
    <property type="taxonomic scope" value="Bacteria"/>
</dbReference>
<dbReference type="InterPro" id="IPR001764">
    <property type="entry name" value="Glyco_hydro_3_N"/>
</dbReference>
<accession>F4QQ17</accession>
<dbReference type="InterPro" id="IPR017853">
    <property type="entry name" value="GH"/>
</dbReference>
<evidence type="ECO:0000256" key="2">
    <source>
        <dbReference type="ARBA" id="ARBA00005336"/>
    </source>
</evidence>
<sequence>MSRVKKLADVRACILGVSGLELTTEEQRFFHDHPPLGFILFRRNIETPEQTKALVTALKACVRHDPLILIDQEGGRVRRLRPPHWPDYPPAARFAEVCNDPYEQRDMVRLGARLMANDLYALGINVDCVPVLDVPQPGAHDIIGDRAYGLTAGDVAVMGRAACEGLLAGGVLPVIKHIPGHGRAGADSHTDLPKVDTKLDELLKVDFYPFQVNADMPIAMTAHVLYKAIDKRNTATTSKKCIKVIRKVIGFDGLLICDDLSMNALTGDLHHRAKASLKAGCDVLLHCNGKLDQMKVVVAEAPKLRRDALRRAEACFRRLVTTPEPLDVADARARFDVVLARSAPHEAKVDPTEVLAGAPAAREQA</sequence>
<comment type="catalytic activity">
    <reaction evidence="1">
        <text>Hydrolysis of terminal non-reducing N-acetyl-D-hexosamine residues in N-acetyl-beta-D-hexosaminides.</text>
        <dbReference type="EC" id="3.2.1.52"/>
    </reaction>
</comment>
<dbReference type="Pfam" id="PF00933">
    <property type="entry name" value="Glyco_hydro_3"/>
    <property type="match status" value="1"/>
</dbReference>
<dbReference type="InterPro" id="IPR050226">
    <property type="entry name" value="NagZ_Beta-hexosaminidase"/>
</dbReference>
<gene>
    <name evidence="7" type="ORF">ABI_33220</name>
</gene>
<dbReference type="SUPFAM" id="SSF51445">
    <property type="entry name" value="(Trans)glycosidases"/>
    <property type="match status" value="1"/>
</dbReference>
<dbReference type="OrthoDB" id="9786661at2"/>
<evidence type="ECO:0000259" key="6">
    <source>
        <dbReference type="Pfam" id="PF00933"/>
    </source>
</evidence>
<keyword evidence="5" id="KW-0326">Glycosidase</keyword>
<dbReference type="STRING" id="715226.ABI_33220"/>
<proteinExistence type="inferred from homology"/>
<dbReference type="GO" id="GO:0009254">
    <property type="term" value="P:peptidoglycan turnover"/>
    <property type="evidence" value="ECO:0007669"/>
    <property type="project" value="TreeGrafter"/>
</dbReference>
<dbReference type="Proteomes" id="UP000006512">
    <property type="component" value="Unassembled WGS sequence"/>
</dbReference>
<organism evidence="7 8">
    <name type="scientific">Asticcacaulis biprosthecium C19</name>
    <dbReference type="NCBI Taxonomy" id="715226"/>
    <lineage>
        <taxon>Bacteria</taxon>
        <taxon>Pseudomonadati</taxon>
        <taxon>Pseudomonadota</taxon>
        <taxon>Alphaproteobacteria</taxon>
        <taxon>Caulobacterales</taxon>
        <taxon>Caulobacteraceae</taxon>
        <taxon>Asticcacaulis</taxon>
    </lineage>
</organism>
<dbReference type="AlphaFoldDB" id="F4QQ17"/>
<evidence type="ECO:0000313" key="8">
    <source>
        <dbReference type="Proteomes" id="UP000006512"/>
    </source>
</evidence>
<dbReference type="GO" id="GO:0004563">
    <property type="term" value="F:beta-N-acetylhexosaminidase activity"/>
    <property type="evidence" value="ECO:0007669"/>
    <property type="project" value="UniProtKB-EC"/>
</dbReference>
<comment type="similarity">
    <text evidence="2">Belongs to the glycosyl hydrolase 3 family.</text>
</comment>
<dbReference type="InterPro" id="IPR036962">
    <property type="entry name" value="Glyco_hydro_3_N_sf"/>
</dbReference>
<dbReference type="GO" id="GO:0005975">
    <property type="term" value="P:carbohydrate metabolic process"/>
    <property type="evidence" value="ECO:0007669"/>
    <property type="project" value="InterPro"/>
</dbReference>
<protein>
    <recommendedName>
        <fullName evidence="3">beta-N-acetylhexosaminidase</fullName>
        <ecNumber evidence="3">3.2.1.52</ecNumber>
    </recommendedName>
</protein>
<keyword evidence="4 7" id="KW-0378">Hydrolase</keyword>
<evidence type="ECO:0000256" key="5">
    <source>
        <dbReference type="ARBA" id="ARBA00023295"/>
    </source>
</evidence>